<sequence>MSSIRAILTPQLRAAIKPRTFRLQQNPIRFQIAAMSDISDAITKDHRELREYYNEVVNSSDLDHQQRFGNQFVWELARHSIGEELVVYPAMEKYMGDRGKKLAEDDRQEHHEVKEHLKVFQNLSSDDPDYVPKLKKIWSLLETHIDEEEKRDLPALEQALKSRGRESETLASQFSKTKRFVPTRSHPSAGEHPPFETVMGLMAAPIDKLADMFRKFPDKRDLNPDDRDFPDEKDLPNVRDFPDERDLPDGRDPLDGTDFPDGRGVPDKSKRKL</sequence>
<dbReference type="Pfam" id="PF01814">
    <property type="entry name" value="Hemerythrin"/>
    <property type="match status" value="1"/>
</dbReference>
<dbReference type="STRING" id="2594813.A0A395MLY4"/>
<accession>A0A395MLY4</accession>
<dbReference type="PANTHER" id="PTHR35585:SF1">
    <property type="entry name" value="HHE DOMAIN PROTEIN (AFU_ORTHOLOGUE AFUA_4G00730)"/>
    <property type="match status" value="1"/>
</dbReference>
<organism evidence="3 4">
    <name type="scientific">Fusarium flagelliforme</name>
    <dbReference type="NCBI Taxonomy" id="2675880"/>
    <lineage>
        <taxon>Eukaryota</taxon>
        <taxon>Fungi</taxon>
        <taxon>Dikarya</taxon>
        <taxon>Ascomycota</taxon>
        <taxon>Pezizomycotina</taxon>
        <taxon>Sordariomycetes</taxon>
        <taxon>Hypocreomycetidae</taxon>
        <taxon>Hypocreales</taxon>
        <taxon>Nectriaceae</taxon>
        <taxon>Fusarium</taxon>
        <taxon>Fusarium incarnatum-equiseti species complex</taxon>
    </lineage>
</organism>
<evidence type="ECO:0000313" key="4">
    <source>
        <dbReference type="Proteomes" id="UP000265631"/>
    </source>
</evidence>
<feature type="region of interest" description="Disordered" evidence="1">
    <location>
        <begin position="217"/>
        <end position="273"/>
    </location>
</feature>
<dbReference type="PANTHER" id="PTHR35585">
    <property type="entry name" value="HHE DOMAIN PROTEIN (AFU_ORTHOLOGUE AFUA_4G00730)"/>
    <property type="match status" value="1"/>
</dbReference>
<protein>
    <recommendedName>
        <fullName evidence="2">Hemerythrin-like domain-containing protein</fullName>
    </recommendedName>
</protein>
<keyword evidence="4" id="KW-1185">Reference proteome</keyword>
<evidence type="ECO:0000313" key="3">
    <source>
        <dbReference type="EMBL" id="RFN48931.1"/>
    </source>
</evidence>
<feature type="region of interest" description="Disordered" evidence="1">
    <location>
        <begin position="162"/>
        <end position="195"/>
    </location>
</feature>
<reference evidence="3 4" key="1">
    <citation type="journal article" date="2018" name="PLoS Pathog.">
        <title>Evolution of structural diversity of trichothecenes, a family of toxins produced by plant pathogenic and entomopathogenic fungi.</title>
        <authorList>
            <person name="Proctor R.H."/>
            <person name="McCormick S.P."/>
            <person name="Kim H.S."/>
            <person name="Cardoza R.E."/>
            <person name="Stanley A.M."/>
            <person name="Lindo L."/>
            <person name="Kelly A."/>
            <person name="Brown D.W."/>
            <person name="Lee T."/>
            <person name="Vaughan M.M."/>
            <person name="Alexander N.J."/>
            <person name="Busman M."/>
            <person name="Gutierrez S."/>
        </authorList>
    </citation>
    <scope>NUCLEOTIDE SEQUENCE [LARGE SCALE GENOMIC DNA]</scope>
    <source>
        <strain evidence="3 4">NRRL 13405</strain>
    </source>
</reference>
<evidence type="ECO:0000259" key="2">
    <source>
        <dbReference type="Pfam" id="PF01814"/>
    </source>
</evidence>
<dbReference type="AlphaFoldDB" id="A0A395MLY4"/>
<dbReference type="Gene3D" id="1.20.120.520">
    <property type="entry name" value="nmb1532 protein domain like"/>
    <property type="match status" value="1"/>
</dbReference>
<gene>
    <name evidence="3" type="ORF">FIE12Z_6778</name>
</gene>
<name>A0A395MLY4_9HYPO</name>
<dbReference type="Proteomes" id="UP000265631">
    <property type="component" value="Unassembled WGS sequence"/>
</dbReference>
<proteinExistence type="predicted"/>
<dbReference type="InterPro" id="IPR012312">
    <property type="entry name" value="Hemerythrin-like"/>
</dbReference>
<evidence type="ECO:0000256" key="1">
    <source>
        <dbReference type="SAM" id="MobiDB-lite"/>
    </source>
</evidence>
<comment type="caution">
    <text evidence="3">The sequence shown here is derived from an EMBL/GenBank/DDBJ whole genome shotgun (WGS) entry which is preliminary data.</text>
</comment>
<feature type="domain" description="Hemerythrin-like" evidence="2">
    <location>
        <begin position="38"/>
        <end position="156"/>
    </location>
</feature>
<dbReference type="EMBL" id="PXXK01000191">
    <property type="protein sequence ID" value="RFN48931.1"/>
    <property type="molecule type" value="Genomic_DNA"/>
</dbReference>